<protein>
    <submittedName>
        <fullName evidence="1">RNA-binding domain superfamily</fullName>
    </submittedName>
</protein>
<dbReference type="InterPro" id="IPR035979">
    <property type="entry name" value="RBD_domain_sf"/>
</dbReference>
<dbReference type="Gramene" id="mRNA:HanXRQr2_Chr05g0198791">
    <property type="protein sequence ID" value="CDS:HanXRQr2_Chr05g0198791.1"/>
    <property type="gene ID" value="HanXRQr2_Chr05g0198791"/>
</dbReference>
<comment type="caution">
    <text evidence="1">The sequence shown here is derived from an EMBL/GenBank/DDBJ whole genome shotgun (WGS) entry which is preliminary data.</text>
</comment>
<evidence type="ECO:0000313" key="1">
    <source>
        <dbReference type="EMBL" id="KAF5804586.1"/>
    </source>
</evidence>
<name>A0A9K3IXP7_HELAN</name>
<dbReference type="EMBL" id="MNCJ02000320">
    <property type="protein sequence ID" value="KAF5804586.1"/>
    <property type="molecule type" value="Genomic_DNA"/>
</dbReference>
<keyword evidence="2" id="KW-1185">Reference proteome</keyword>
<sequence length="397" mass="44795">MGNRFGFISFNNVRDVKELERELNGTKMGNSKLKVNVARFASENESLFGNSNAEKVHRSEELPGGVPKHYNINSQAVANRGRGLLFSELFSKENFPTAGEASKKATDGMVVEVPEKTLAFPDLSGKAAVGRCLDLVTLNNLNNLLSKDGIKEFSLSYMGGLFMTVKFYKEEDCNELVCNHAVWRQWFSSLDHWSGQSMTFERIAWLKVVGVLIHLAVDEVYNSIVGRFGKVLHGSQRSSEDCDLSVNCLGILLGDGVRIADHITLKWKDKLLKVWVEEEMADWIPDCLREEESSSDDVQSSNFVSTTGKRNRRLKGRRIREGAKLVIGTRCLRIVICMGKGKGRRCFWVRIKWRRISKLEGIPRGVQFFLVSMINTLWLEVLVGRRLLWVGLKSVGS</sequence>
<organism evidence="1 2">
    <name type="scientific">Helianthus annuus</name>
    <name type="common">Common sunflower</name>
    <dbReference type="NCBI Taxonomy" id="4232"/>
    <lineage>
        <taxon>Eukaryota</taxon>
        <taxon>Viridiplantae</taxon>
        <taxon>Streptophyta</taxon>
        <taxon>Embryophyta</taxon>
        <taxon>Tracheophyta</taxon>
        <taxon>Spermatophyta</taxon>
        <taxon>Magnoliopsida</taxon>
        <taxon>eudicotyledons</taxon>
        <taxon>Gunneridae</taxon>
        <taxon>Pentapetalae</taxon>
        <taxon>asterids</taxon>
        <taxon>campanulids</taxon>
        <taxon>Asterales</taxon>
        <taxon>Asteraceae</taxon>
        <taxon>Asteroideae</taxon>
        <taxon>Heliantheae alliance</taxon>
        <taxon>Heliantheae</taxon>
        <taxon>Helianthus</taxon>
    </lineage>
</organism>
<accession>A0A9K3IXP7</accession>
<reference evidence="1" key="1">
    <citation type="journal article" date="2017" name="Nature">
        <title>The sunflower genome provides insights into oil metabolism, flowering and Asterid evolution.</title>
        <authorList>
            <person name="Badouin H."/>
            <person name="Gouzy J."/>
            <person name="Grassa C.J."/>
            <person name="Murat F."/>
            <person name="Staton S.E."/>
            <person name="Cottret L."/>
            <person name="Lelandais-Briere C."/>
            <person name="Owens G.L."/>
            <person name="Carrere S."/>
            <person name="Mayjonade B."/>
            <person name="Legrand L."/>
            <person name="Gill N."/>
            <person name="Kane N.C."/>
            <person name="Bowers J.E."/>
            <person name="Hubner S."/>
            <person name="Bellec A."/>
            <person name="Berard A."/>
            <person name="Berges H."/>
            <person name="Blanchet N."/>
            <person name="Boniface M.C."/>
            <person name="Brunel D."/>
            <person name="Catrice O."/>
            <person name="Chaidir N."/>
            <person name="Claudel C."/>
            <person name="Donnadieu C."/>
            <person name="Faraut T."/>
            <person name="Fievet G."/>
            <person name="Helmstetter N."/>
            <person name="King M."/>
            <person name="Knapp S.J."/>
            <person name="Lai Z."/>
            <person name="Le Paslier M.C."/>
            <person name="Lippi Y."/>
            <person name="Lorenzon L."/>
            <person name="Mandel J.R."/>
            <person name="Marage G."/>
            <person name="Marchand G."/>
            <person name="Marquand E."/>
            <person name="Bret-Mestries E."/>
            <person name="Morien E."/>
            <person name="Nambeesan S."/>
            <person name="Nguyen T."/>
            <person name="Pegot-Espagnet P."/>
            <person name="Pouilly N."/>
            <person name="Raftis F."/>
            <person name="Sallet E."/>
            <person name="Schiex T."/>
            <person name="Thomas J."/>
            <person name="Vandecasteele C."/>
            <person name="Vares D."/>
            <person name="Vear F."/>
            <person name="Vautrin S."/>
            <person name="Crespi M."/>
            <person name="Mangin B."/>
            <person name="Burke J.M."/>
            <person name="Salse J."/>
            <person name="Munos S."/>
            <person name="Vincourt P."/>
            <person name="Rieseberg L.H."/>
            <person name="Langlade N.B."/>
        </authorList>
    </citation>
    <scope>NUCLEOTIDE SEQUENCE</scope>
    <source>
        <tissue evidence="1">Leaves</tissue>
    </source>
</reference>
<dbReference type="AlphaFoldDB" id="A0A9K3IXP7"/>
<dbReference type="GO" id="GO:0003676">
    <property type="term" value="F:nucleic acid binding"/>
    <property type="evidence" value="ECO:0007669"/>
    <property type="project" value="InterPro"/>
</dbReference>
<reference evidence="1" key="2">
    <citation type="submission" date="2020-06" db="EMBL/GenBank/DDBJ databases">
        <title>Helianthus annuus Genome sequencing and assembly Release 2.</title>
        <authorList>
            <person name="Gouzy J."/>
            <person name="Langlade N."/>
            <person name="Munos S."/>
        </authorList>
    </citation>
    <scope>NUCLEOTIDE SEQUENCE</scope>
    <source>
        <tissue evidence="1">Leaves</tissue>
    </source>
</reference>
<evidence type="ECO:0000313" key="2">
    <source>
        <dbReference type="Proteomes" id="UP000215914"/>
    </source>
</evidence>
<dbReference type="SUPFAM" id="SSF54928">
    <property type="entry name" value="RNA-binding domain, RBD"/>
    <property type="match status" value="1"/>
</dbReference>
<gene>
    <name evidence="1" type="ORF">HanXRQr2_Chr05g0198791</name>
</gene>
<proteinExistence type="predicted"/>
<dbReference type="Proteomes" id="UP000215914">
    <property type="component" value="Unassembled WGS sequence"/>
</dbReference>